<dbReference type="GeneID" id="15807947"/>
<dbReference type="EMBL" id="ACOU01000002">
    <property type="protein sequence ID" value="EKX73543.1"/>
    <property type="molecule type" value="Genomic_DNA"/>
</dbReference>
<accession>L1LEE1</accession>
<dbReference type="Proteomes" id="UP000031512">
    <property type="component" value="Unassembled WGS sequence"/>
</dbReference>
<dbReference type="KEGG" id="beq:BEWA_035790"/>
<dbReference type="RefSeq" id="XP_004832995.1">
    <property type="nucleotide sequence ID" value="XM_004832938.1"/>
</dbReference>
<organism evidence="2 3">
    <name type="scientific">Theileria equi strain WA</name>
    <dbReference type="NCBI Taxonomy" id="1537102"/>
    <lineage>
        <taxon>Eukaryota</taxon>
        <taxon>Sar</taxon>
        <taxon>Alveolata</taxon>
        <taxon>Apicomplexa</taxon>
        <taxon>Aconoidasida</taxon>
        <taxon>Piroplasmida</taxon>
        <taxon>Theileriidae</taxon>
        <taxon>Theileria</taxon>
    </lineage>
</organism>
<feature type="compositionally biased region" description="Basic and acidic residues" evidence="1">
    <location>
        <begin position="189"/>
        <end position="199"/>
    </location>
</feature>
<dbReference type="AlphaFoldDB" id="L1LEE1"/>
<evidence type="ECO:0000313" key="2">
    <source>
        <dbReference type="EMBL" id="EKX73543.1"/>
    </source>
</evidence>
<reference evidence="2 3" key="1">
    <citation type="journal article" date="2012" name="BMC Genomics">
        <title>Comparative genomic analysis and phylogenetic position of Theileria equi.</title>
        <authorList>
            <person name="Kappmeyer L.S."/>
            <person name="Thiagarajan M."/>
            <person name="Herndon D.R."/>
            <person name="Ramsay J.D."/>
            <person name="Caler E."/>
            <person name="Djikeng A."/>
            <person name="Gillespie J.J."/>
            <person name="Lau A.O."/>
            <person name="Roalson E.H."/>
            <person name="Silva J.C."/>
            <person name="Silva M.G."/>
            <person name="Suarez C.E."/>
            <person name="Ueti M.W."/>
            <person name="Nene V.M."/>
            <person name="Mealey R.H."/>
            <person name="Knowles D.P."/>
            <person name="Brayton K.A."/>
        </authorList>
    </citation>
    <scope>NUCLEOTIDE SEQUENCE [LARGE SCALE GENOMIC DNA]</scope>
    <source>
        <strain evidence="2 3">WA</strain>
    </source>
</reference>
<name>L1LEE1_THEEQ</name>
<comment type="caution">
    <text evidence="2">The sequence shown here is derived from an EMBL/GenBank/DDBJ whole genome shotgun (WGS) entry which is preliminary data.</text>
</comment>
<evidence type="ECO:0000313" key="3">
    <source>
        <dbReference type="Proteomes" id="UP000031512"/>
    </source>
</evidence>
<sequence length="261" mass="28501">MVQGVELLERELDNLNCYSNDAVTLDLTKDAYGENGQLPCCKEHKNHSKVSVEPVSVNHAHHDHHHVGSENLTVKKYSIDGGSLAAIKLAGEKKKNRKRIKFDNGPKFPITGPVEISALYSGNNKEPVLIYVGKNGNQNPTGWYRSGSSNTWTRATGLDSVTPENITECANWNNLVKELKYSDSDLQECKEAKQDKQQEAQRSGSEESEGQGYKADAGGKEAKKDEPVESVVGSRENGLGEPGQGVDTSASNYEDSATVHE</sequence>
<dbReference type="VEuPathDB" id="PiroplasmaDB:BEWA_035790"/>
<feature type="compositionally biased region" description="Basic and acidic residues" evidence="1">
    <location>
        <begin position="217"/>
        <end position="227"/>
    </location>
</feature>
<proteinExistence type="predicted"/>
<keyword evidence="3" id="KW-1185">Reference proteome</keyword>
<evidence type="ECO:0000256" key="1">
    <source>
        <dbReference type="SAM" id="MobiDB-lite"/>
    </source>
</evidence>
<feature type="region of interest" description="Disordered" evidence="1">
    <location>
        <begin position="189"/>
        <end position="261"/>
    </location>
</feature>
<feature type="compositionally biased region" description="Polar residues" evidence="1">
    <location>
        <begin position="246"/>
        <end position="255"/>
    </location>
</feature>
<protein>
    <submittedName>
        <fullName evidence="2">Uncharacterized protein</fullName>
    </submittedName>
</protein>
<gene>
    <name evidence="2" type="ORF">BEWA_035790</name>
</gene>